<feature type="compositionally biased region" description="Basic and acidic residues" evidence="1">
    <location>
        <begin position="85"/>
        <end position="94"/>
    </location>
</feature>
<gene>
    <name evidence="3" type="ORF">H310_00900</name>
</gene>
<feature type="transmembrane region" description="Helical" evidence="2">
    <location>
        <begin position="20"/>
        <end position="42"/>
    </location>
</feature>
<feature type="region of interest" description="Disordered" evidence="1">
    <location>
        <begin position="75"/>
        <end position="94"/>
    </location>
</feature>
<dbReference type="VEuPathDB" id="FungiDB:H310_00900"/>
<keyword evidence="2" id="KW-1133">Transmembrane helix</keyword>
<proteinExistence type="predicted"/>
<sequence length="94" mass="10428">MASRKATTFAQAWLRDTAAYPIIAVIGGALCLTAFSSARYLAASPEVHFNKANRGNPVISEENVKGWNSHRKGIRNWSENKINQHQKEKGLQGF</sequence>
<accession>A0A024URL6</accession>
<dbReference type="Pfam" id="PF06522">
    <property type="entry name" value="B12D"/>
    <property type="match status" value="1"/>
</dbReference>
<dbReference type="InterPro" id="IPR010530">
    <property type="entry name" value="B12D"/>
</dbReference>
<evidence type="ECO:0000313" key="3">
    <source>
        <dbReference type="EMBL" id="ETW08273.1"/>
    </source>
</evidence>
<dbReference type="RefSeq" id="XP_008862078.1">
    <property type="nucleotide sequence ID" value="XM_008863856.1"/>
</dbReference>
<evidence type="ECO:0000256" key="1">
    <source>
        <dbReference type="SAM" id="MobiDB-lite"/>
    </source>
</evidence>
<dbReference type="AlphaFoldDB" id="A0A024URL6"/>
<dbReference type="OrthoDB" id="57998at2759"/>
<name>A0A024URL6_9STRA</name>
<evidence type="ECO:0000256" key="2">
    <source>
        <dbReference type="SAM" id="Phobius"/>
    </source>
</evidence>
<protein>
    <recommendedName>
        <fullName evidence="4">NADH dehydrogenase [ubiquinone] 1 alpha subcomplex subunit 4</fullName>
    </recommendedName>
</protein>
<dbReference type="EMBL" id="KI913953">
    <property type="protein sequence ID" value="ETW08273.1"/>
    <property type="molecule type" value="Genomic_DNA"/>
</dbReference>
<reference evidence="3" key="1">
    <citation type="submission" date="2013-12" db="EMBL/GenBank/DDBJ databases">
        <title>The Genome Sequence of Aphanomyces invadans NJM9701.</title>
        <authorList>
            <consortium name="The Broad Institute Genomics Platform"/>
            <person name="Russ C."/>
            <person name="Tyler B."/>
            <person name="van West P."/>
            <person name="Dieguez-Uribeondo J."/>
            <person name="Young S.K."/>
            <person name="Zeng Q."/>
            <person name="Gargeya S."/>
            <person name="Fitzgerald M."/>
            <person name="Abouelleil A."/>
            <person name="Alvarado L."/>
            <person name="Chapman S.B."/>
            <person name="Gainer-Dewar J."/>
            <person name="Goldberg J."/>
            <person name="Griggs A."/>
            <person name="Gujja S."/>
            <person name="Hansen M."/>
            <person name="Howarth C."/>
            <person name="Imamovic A."/>
            <person name="Ireland A."/>
            <person name="Larimer J."/>
            <person name="McCowan C."/>
            <person name="Murphy C."/>
            <person name="Pearson M."/>
            <person name="Poon T.W."/>
            <person name="Priest M."/>
            <person name="Roberts A."/>
            <person name="Saif S."/>
            <person name="Shea T."/>
            <person name="Sykes S."/>
            <person name="Wortman J."/>
            <person name="Nusbaum C."/>
            <person name="Birren B."/>
        </authorList>
    </citation>
    <scope>NUCLEOTIDE SEQUENCE [LARGE SCALE GENOMIC DNA]</scope>
    <source>
        <strain evidence="3">NJM9701</strain>
    </source>
</reference>
<keyword evidence="2" id="KW-0812">Transmembrane</keyword>
<evidence type="ECO:0008006" key="4">
    <source>
        <dbReference type="Google" id="ProtNLM"/>
    </source>
</evidence>
<dbReference type="GeneID" id="20077950"/>
<organism evidence="3">
    <name type="scientific">Aphanomyces invadans</name>
    <dbReference type="NCBI Taxonomy" id="157072"/>
    <lineage>
        <taxon>Eukaryota</taxon>
        <taxon>Sar</taxon>
        <taxon>Stramenopiles</taxon>
        <taxon>Oomycota</taxon>
        <taxon>Saprolegniomycetes</taxon>
        <taxon>Saprolegniales</taxon>
        <taxon>Verrucalvaceae</taxon>
        <taxon>Aphanomyces</taxon>
    </lineage>
</organism>
<keyword evidence="2" id="KW-0472">Membrane</keyword>